<gene>
    <name evidence="3" type="ORF">SAMN06265218_1234</name>
</gene>
<dbReference type="GO" id="GO:0047617">
    <property type="term" value="F:fatty acyl-CoA hydrolase activity"/>
    <property type="evidence" value="ECO:0007669"/>
    <property type="project" value="TreeGrafter"/>
</dbReference>
<protein>
    <submittedName>
        <fullName evidence="3">Acyl-CoA thioester hydrolase</fullName>
    </submittedName>
</protein>
<dbReference type="NCBIfam" id="TIGR00051">
    <property type="entry name" value="YbgC/FadM family acyl-CoA thioesterase"/>
    <property type="match status" value="1"/>
</dbReference>
<evidence type="ECO:0000313" key="3">
    <source>
        <dbReference type="EMBL" id="SMO90949.1"/>
    </source>
</evidence>
<dbReference type="Gene3D" id="3.10.129.10">
    <property type="entry name" value="Hotdog Thioesterase"/>
    <property type="match status" value="1"/>
</dbReference>
<dbReference type="InterPro" id="IPR050563">
    <property type="entry name" value="4-hydroxybenzoyl-CoA_TE"/>
</dbReference>
<keyword evidence="4" id="KW-1185">Reference proteome</keyword>
<name>A0A521F486_9BACT</name>
<dbReference type="SUPFAM" id="SSF54637">
    <property type="entry name" value="Thioesterase/thiol ester dehydrase-isomerase"/>
    <property type="match status" value="1"/>
</dbReference>
<evidence type="ECO:0000256" key="2">
    <source>
        <dbReference type="ARBA" id="ARBA00022801"/>
    </source>
</evidence>
<dbReference type="EMBL" id="FXTH01000023">
    <property type="protein sequence ID" value="SMO90949.1"/>
    <property type="molecule type" value="Genomic_DNA"/>
</dbReference>
<dbReference type="CDD" id="cd00586">
    <property type="entry name" value="4HBT"/>
    <property type="match status" value="1"/>
</dbReference>
<dbReference type="Proteomes" id="UP000317593">
    <property type="component" value="Unassembled WGS sequence"/>
</dbReference>
<dbReference type="AlphaFoldDB" id="A0A521F486"/>
<dbReference type="InterPro" id="IPR006684">
    <property type="entry name" value="YbgC/YbaW"/>
</dbReference>
<evidence type="ECO:0000256" key="1">
    <source>
        <dbReference type="ARBA" id="ARBA00005953"/>
    </source>
</evidence>
<proteinExistence type="inferred from homology"/>
<keyword evidence="2 3" id="KW-0378">Hydrolase</keyword>
<reference evidence="3 4" key="1">
    <citation type="submission" date="2017-05" db="EMBL/GenBank/DDBJ databases">
        <authorList>
            <person name="Varghese N."/>
            <person name="Submissions S."/>
        </authorList>
    </citation>
    <scope>NUCLEOTIDE SEQUENCE [LARGE SCALE GENOMIC DNA]</scope>
    <source>
        <strain evidence="3 4">DSM 21194</strain>
    </source>
</reference>
<evidence type="ECO:0000313" key="4">
    <source>
        <dbReference type="Proteomes" id="UP000317593"/>
    </source>
</evidence>
<dbReference type="PANTHER" id="PTHR31793">
    <property type="entry name" value="4-HYDROXYBENZOYL-COA THIOESTERASE FAMILY MEMBER"/>
    <property type="match status" value="1"/>
</dbReference>
<dbReference type="PIRSF" id="PIRSF003230">
    <property type="entry name" value="YbgC"/>
    <property type="match status" value="1"/>
</dbReference>
<dbReference type="PANTHER" id="PTHR31793:SF27">
    <property type="entry name" value="NOVEL THIOESTERASE SUPERFAMILY DOMAIN AND SAPOSIN A-TYPE DOMAIN CONTAINING PROTEIN (0610012H03RIK)"/>
    <property type="match status" value="1"/>
</dbReference>
<sequence>MEDFRQSGIEQLMVFPGKDPIYSYPHYLRSRYGETDQMGYVYYGRYLEYFEESRTEMIRSLGFPYTRLEANGVMLPVVHTEVDYKAPVFYDERMKIEVTLYDLPSVKLETYYRVFTNRQDAPHILGKVVLCFMNEENRKPCRAPADFINSLSSAIES</sequence>
<comment type="similarity">
    <text evidence="1">Belongs to the 4-hydroxybenzoyl-CoA thioesterase family.</text>
</comment>
<dbReference type="Pfam" id="PF13279">
    <property type="entry name" value="4HBT_2"/>
    <property type="match status" value="1"/>
</dbReference>
<dbReference type="InterPro" id="IPR029069">
    <property type="entry name" value="HotDog_dom_sf"/>
</dbReference>
<organism evidence="3 4">
    <name type="scientific">Fodinibius sediminis</name>
    <dbReference type="NCBI Taxonomy" id="1214077"/>
    <lineage>
        <taxon>Bacteria</taxon>
        <taxon>Pseudomonadati</taxon>
        <taxon>Balneolota</taxon>
        <taxon>Balneolia</taxon>
        <taxon>Balneolales</taxon>
        <taxon>Balneolaceae</taxon>
        <taxon>Fodinibius</taxon>
    </lineage>
</organism>
<accession>A0A521F486</accession>